<dbReference type="PANTHER" id="PTHR44942">
    <property type="entry name" value="METHYLTRANSF_11 DOMAIN-CONTAINING PROTEIN"/>
    <property type="match status" value="1"/>
</dbReference>
<dbReference type="CDD" id="cd02440">
    <property type="entry name" value="AdoMet_MTases"/>
    <property type="match status" value="1"/>
</dbReference>
<dbReference type="Proteomes" id="UP000585905">
    <property type="component" value="Unassembled WGS sequence"/>
</dbReference>
<keyword evidence="5" id="KW-0830">Ubiquinone</keyword>
<name>A0A839E872_9MICO</name>
<protein>
    <submittedName>
        <fullName evidence="5">Ubiquinone/menaquinone biosynthesis C-methylase UbiE</fullName>
    </submittedName>
</protein>
<accession>A0A839E872</accession>
<dbReference type="InterPro" id="IPR051052">
    <property type="entry name" value="Diverse_substrate_MTase"/>
</dbReference>
<dbReference type="GO" id="GO:0032259">
    <property type="term" value="P:methylation"/>
    <property type="evidence" value="ECO:0007669"/>
    <property type="project" value="UniProtKB-KW"/>
</dbReference>
<keyword evidence="6" id="KW-1185">Reference proteome</keyword>
<evidence type="ECO:0000259" key="4">
    <source>
        <dbReference type="Pfam" id="PF08241"/>
    </source>
</evidence>
<sequence>MEIATSFGTAAQAYERARPGYPAAAIEWLLPRQGAIVLDVGAGTGKLTAQLARAGHAVRAVDPDPTMLATLARRLPSVATAVGTAEDLPVDDLSVDAVTFGQSWHWVDPTLATQEAARVLRPGGRLGLFWNIRDETVPWVKELSGIMHSSAAERLLTEGMPEIGAPFTALEHAAWEWTATLTIAGLIDLAASRSDVIAMDPDERERVLAEVGALGARVATADGDILMPYRTHAFRALLA</sequence>
<evidence type="ECO:0000313" key="6">
    <source>
        <dbReference type="Proteomes" id="UP000585905"/>
    </source>
</evidence>
<keyword evidence="3" id="KW-0808">Transferase</keyword>
<dbReference type="SUPFAM" id="SSF53335">
    <property type="entry name" value="S-adenosyl-L-methionine-dependent methyltransferases"/>
    <property type="match status" value="1"/>
</dbReference>
<gene>
    <name evidence="5" type="ORF">FHX53_001282</name>
</gene>
<dbReference type="RefSeq" id="WP_182490499.1">
    <property type="nucleotide sequence ID" value="NZ_BAAAOV010000022.1"/>
</dbReference>
<evidence type="ECO:0000256" key="1">
    <source>
        <dbReference type="ARBA" id="ARBA00008361"/>
    </source>
</evidence>
<feature type="domain" description="Methyltransferase type 11" evidence="4">
    <location>
        <begin position="38"/>
        <end position="126"/>
    </location>
</feature>
<comment type="similarity">
    <text evidence="1">Belongs to the methyltransferase superfamily.</text>
</comment>
<dbReference type="InterPro" id="IPR029063">
    <property type="entry name" value="SAM-dependent_MTases_sf"/>
</dbReference>
<evidence type="ECO:0000256" key="2">
    <source>
        <dbReference type="ARBA" id="ARBA00022603"/>
    </source>
</evidence>
<dbReference type="Pfam" id="PF08241">
    <property type="entry name" value="Methyltransf_11"/>
    <property type="match status" value="1"/>
</dbReference>
<proteinExistence type="inferred from homology"/>
<comment type="caution">
    <text evidence="5">The sequence shown here is derived from an EMBL/GenBank/DDBJ whole genome shotgun (WGS) entry which is preliminary data.</text>
</comment>
<organism evidence="5 6">
    <name type="scientific">Microcella alkalica</name>
    <dbReference type="NCBI Taxonomy" id="355930"/>
    <lineage>
        <taxon>Bacteria</taxon>
        <taxon>Bacillati</taxon>
        <taxon>Actinomycetota</taxon>
        <taxon>Actinomycetes</taxon>
        <taxon>Micrococcales</taxon>
        <taxon>Microbacteriaceae</taxon>
        <taxon>Microcella</taxon>
    </lineage>
</organism>
<dbReference type="PANTHER" id="PTHR44942:SF4">
    <property type="entry name" value="METHYLTRANSFERASE TYPE 11 DOMAIN-CONTAINING PROTEIN"/>
    <property type="match status" value="1"/>
</dbReference>
<evidence type="ECO:0000313" key="5">
    <source>
        <dbReference type="EMBL" id="MBA8847697.1"/>
    </source>
</evidence>
<dbReference type="InterPro" id="IPR013216">
    <property type="entry name" value="Methyltransf_11"/>
</dbReference>
<dbReference type="EMBL" id="JACGWX010000002">
    <property type="protein sequence ID" value="MBA8847697.1"/>
    <property type="molecule type" value="Genomic_DNA"/>
</dbReference>
<dbReference type="GO" id="GO:0008757">
    <property type="term" value="F:S-adenosylmethionine-dependent methyltransferase activity"/>
    <property type="evidence" value="ECO:0007669"/>
    <property type="project" value="InterPro"/>
</dbReference>
<dbReference type="Gene3D" id="3.40.50.150">
    <property type="entry name" value="Vaccinia Virus protein VP39"/>
    <property type="match status" value="1"/>
</dbReference>
<dbReference type="AlphaFoldDB" id="A0A839E872"/>
<keyword evidence="2 5" id="KW-0489">Methyltransferase</keyword>
<evidence type="ECO:0000256" key="3">
    <source>
        <dbReference type="ARBA" id="ARBA00022679"/>
    </source>
</evidence>
<reference evidence="5 6" key="1">
    <citation type="submission" date="2020-07" db="EMBL/GenBank/DDBJ databases">
        <title>Sequencing the genomes of 1000 actinobacteria strains.</title>
        <authorList>
            <person name="Klenk H.-P."/>
        </authorList>
    </citation>
    <scope>NUCLEOTIDE SEQUENCE [LARGE SCALE GENOMIC DNA]</scope>
    <source>
        <strain evidence="5 6">DSM 19663</strain>
    </source>
</reference>